<comment type="similarity">
    <text evidence="10">Belongs to the TRAFAC class YlqF/YawG GTPase family. RsgA subfamily.</text>
</comment>
<dbReference type="InterPro" id="IPR027417">
    <property type="entry name" value="P-loop_NTPase"/>
</dbReference>
<dbReference type="Gene3D" id="1.10.40.50">
    <property type="entry name" value="Probable gtpase engc, domain 3"/>
    <property type="match status" value="1"/>
</dbReference>
<dbReference type="InterPro" id="IPR012340">
    <property type="entry name" value="NA-bd_OB-fold"/>
</dbReference>
<comment type="subcellular location">
    <subcellularLocation>
        <location evidence="10">Cytoplasm</location>
    </subcellularLocation>
</comment>
<organism evidence="13 14">
    <name type="scientific">[Clostridium] fimetarium</name>
    <dbReference type="NCBI Taxonomy" id="99656"/>
    <lineage>
        <taxon>Bacteria</taxon>
        <taxon>Bacillati</taxon>
        <taxon>Bacillota</taxon>
        <taxon>Clostridia</taxon>
        <taxon>Lachnospirales</taxon>
        <taxon>Lachnospiraceae</taxon>
    </lineage>
</organism>
<evidence type="ECO:0000259" key="11">
    <source>
        <dbReference type="PROSITE" id="PS50936"/>
    </source>
</evidence>
<keyword evidence="1 10" id="KW-0963">Cytoplasm</keyword>
<dbReference type="GO" id="GO:0046872">
    <property type="term" value="F:metal ion binding"/>
    <property type="evidence" value="ECO:0007669"/>
    <property type="project" value="UniProtKB-KW"/>
</dbReference>
<evidence type="ECO:0000256" key="6">
    <source>
        <dbReference type="ARBA" id="ARBA00022801"/>
    </source>
</evidence>
<keyword evidence="9 10" id="KW-0342">GTP-binding</keyword>
<proteinExistence type="inferred from homology"/>
<dbReference type="CDD" id="cd01854">
    <property type="entry name" value="YjeQ_EngC"/>
    <property type="match status" value="1"/>
</dbReference>
<evidence type="ECO:0000256" key="1">
    <source>
        <dbReference type="ARBA" id="ARBA00022490"/>
    </source>
</evidence>
<gene>
    <name evidence="10" type="primary">rsgA</name>
    <name evidence="13" type="ORF">SAMN05421659_102104</name>
</gene>
<feature type="domain" description="CP-type G" evidence="12">
    <location>
        <begin position="65"/>
        <end position="224"/>
    </location>
</feature>
<feature type="binding site" evidence="10">
    <location>
        <position position="255"/>
    </location>
    <ligand>
        <name>Zn(2+)</name>
        <dbReference type="ChEBI" id="CHEBI:29105"/>
    </ligand>
</feature>
<comment type="subunit">
    <text evidence="10">Monomer. Associates with 30S ribosomal subunit, binds 16S rRNA.</text>
</comment>
<dbReference type="Proteomes" id="UP000199701">
    <property type="component" value="Unassembled WGS sequence"/>
</dbReference>
<feature type="binding site" evidence="10">
    <location>
        <position position="261"/>
    </location>
    <ligand>
        <name>Zn(2+)</name>
        <dbReference type="ChEBI" id="CHEBI:29105"/>
    </ligand>
</feature>
<evidence type="ECO:0000256" key="9">
    <source>
        <dbReference type="ARBA" id="ARBA00023134"/>
    </source>
</evidence>
<dbReference type="NCBIfam" id="TIGR00157">
    <property type="entry name" value="ribosome small subunit-dependent GTPase A"/>
    <property type="match status" value="1"/>
</dbReference>
<dbReference type="STRING" id="99656.SAMN05421659_102104"/>
<feature type="domain" description="EngC GTPase" evidence="11">
    <location>
        <begin position="74"/>
        <end position="222"/>
    </location>
</feature>
<dbReference type="OrthoDB" id="9809485at2"/>
<dbReference type="PANTHER" id="PTHR32120">
    <property type="entry name" value="SMALL RIBOSOMAL SUBUNIT BIOGENESIS GTPASE RSGA"/>
    <property type="match status" value="1"/>
</dbReference>
<evidence type="ECO:0000256" key="7">
    <source>
        <dbReference type="ARBA" id="ARBA00022833"/>
    </source>
</evidence>
<accession>A0A1I0MTD8</accession>
<feature type="binding site" evidence="10">
    <location>
        <position position="253"/>
    </location>
    <ligand>
        <name>Zn(2+)</name>
        <dbReference type="ChEBI" id="CHEBI:29105"/>
    </ligand>
</feature>
<dbReference type="InterPro" id="IPR004881">
    <property type="entry name" value="Ribosome_biogen_GTPase_RsgA"/>
</dbReference>
<dbReference type="CDD" id="cd04466">
    <property type="entry name" value="S1_YloQ_GTPase"/>
    <property type="match status" value="1"/>
</dbReference>
<dbReference type="Gene3D" id="2.40.50.140">
    <property type="entry name" value="Nucleic acid-binding proteins"/>
    <property type="match status" value="1"/>
</dbReference>
<evidence type="ECO:0000256" key="3">
    <source>
        <dbReference type="ARBA" id="ARBA00022723"/>
    </source>
</evidence>
<dbReference type="GO" id="GO:0005525">
    <property type="term" value="F:GTP binding"/>
    <property type="evidence" value="ECO:0007669"/>
    <property type="project" value="UniProtKB-UniRule"/>
</dbReference>
<evidence type="ECO:0000256" key="10">
    <source>
        <dbReference type="HAMAP-Rule" id="MF_01820"/>
    </source>
</evidence>
<dbReference type="PANTHER" id="PTHR32120:SF11">
    <property type="entry name" value="SMALL RIBOSOMAL SUBUNIT BIOGENESIS GTPASE RSGA 1, MITOCHONDRIAL-RELATED"/>
    <property type="match status" value="1"/>
</dbReference>
<dbReference type="GO" id="GO:0042274">
    <property type="term" value="P:ribosomal small subunit biogenesis"/>
    <property type="evidence" value="ECO:0007669"/>
    <property type="project" value="UniProtKB-UniRule"/>
</dbReference>
<dbReference type="RefSeq" id="WP_092450430.1">
    <property type="nucleotide sequence ID" value="NZ_FOJI01000002.1"/>
</dbReference>
<keyword evidence="3 10" id="KW-0479">Metal-binding</keyword>
<dbReference type="Gene3D" id="3.40.50.300">
    <property type="entry name" value="P-loop containing nucleotide triphosphate hydrolases"/>
    <property type="match status" value="1"/>
</dbReference>
<dbReference type="InterPro" id="IPR010914">
    <property type="entry name" value="RsgA_GTPase_dom"/>
</dbReference>
<reference evidence="13 14" key="1">
    <citation type="submission" date="2016-10" db="EMBL/GenBank/DDBJ databases">
        <authorList>
            <person name="de Groot N.N."/>
        </authorList>
    </citation>
    <scope>NUCLEOTIDE SEQUENCE [LARGE SCALE GENOMIC DNA]</scope>
    <source>
        <strain evidence="13 14">DSM 9179</strain>
    </source>
</reference>
<comment type="cofactor">
    <cofactor evidence="10">
        <name>Zn(2+)</name>
        <dbReference type="ChEBI" id="CHEBI:29105"/>
    </cofactor>
    <text evidence="10">Binds 1 zinc ion per subunit.</text>
</comment>
<dbReference type="PROSITE" id="PS50936">
    <property type="entry name" value="ENGC_GTPASE"/>
    <property type="match status" value="1"/>
</dbReference>
<dbReference type="HAMAP" id="MF_01820">
    <property type="entry name" value="GTPase_RsgA"/>
    <property type="match status" value="1"/>
</dbReference>
<dbReference type="SUPFAM" id="SSF50249">
    <property type="entry name" value="Nucleic acid-binding proteins"/>
    <property type="match status" value="1"/>
</dbReference>
<evidence type="ECO:0000313" key="13">
    <source>
        <dbReference type="EMBL" id="SEV91519.1"/>
    </source>
</evidence>
<dbReference type="AlphaFoldDB" id="A0A1I0MTD8"/>
<keyword evidence="14" id="KW-1185">Reference proteome</keyword>
<evidence type="ECO:0000256" key="8">
    <source>
        <dbReference type="ARBA" id="ARBA00022884"/>
    </source>
</evidence>
<feature type="binding site" evidence="10">
    <location>
        <position position="248"/>
    </location>
    <ligand>
        <name>Zn(2+)</name>
        <dbReference type="ChEBI" id="CHEBI:29105"/>
    </ligand>
</feature>
<evidence type="ECO:0000256" key="2">
    <source>
        <dbReference type="ARBA" id="ARBA00022517"/>
    </source>
</evidence>
<name>A0A1I0MTD8_9FIRM</name>
<dbReference type="GO" id="GO:0003924">
    <property type="term" value="F:GTPase activity"/>
    <property type="evidence" value="ECO:0007669"/>
    <property type="project" value="UniProtKB-UniRule"/>
</dbReference>
<dbReference type="PROSITE" id="PS51721">
    <property type="entry name" value="G_CP"/>
    <property type="match status" value="1"/>
</dbReference>
<dbReference type="InterPro" id="IPR030378">
    <property type="entry name" value="G_CP_dom"/>
</dbReference>
<dbReference type="SUPFAM" id="SSF52540">
    <property type="entry name" value="P-loop containing nucleoside triphosphate hydrolases"/>
    <property type="match status" value="1"/>
</dbReference>
<feature type="binding site" evidence="10">
    <location>
        <begin position="165"/>
        <end position="173"/>
    </location>
    <ligand>
        <name>GTP</name>
        <dbReference type="ChEBI" id="CHEBI:37565"/>
    </ligand>
</feature>
<dbReference type="Pfam" id="PF03193">
    <property type="entry name" value="RsgA_GTPase"/>
    <property type="match status" value="1"/>
</dbReference>
<keyword evidence="7 10" id="KW-0862">Zinc</keyword>
<evidence type="ECO:0000313" key="14">
    <source>
        <dbReference type="Proteomes" id="UP000199701"/>
    </source>
</evidence>
<dbReference type="Pfam" id="PF16745">
    <property type="entry name" value="RsgA_N"/>
    <property type="match status" value="1"/>
</dbReference>
<dbReference type="EMBL" id="FOJI01000002">
    <property type="protein sequence ID" value="SEV91519.1"/>
    <property type="molecule type" value="Genomic_DNA"/>
</dbReference>
<evidence type="ECO:0000259" key="12">
    <source>
        <dbReference type="PROSITE" id="PS51721"/>
    </source>
</evidence>
<dbReference type="GO" id="GO:0005737">
    <property type="term" value="C:cytoplasm"/>
    <property type="evidence" value="ECO:0007669"/>
    <property type="project" value="UniProtKB-SubCell"/>
</dbReference>
<evidence type="ECO:0000256" key="5">
    <source>
        <dbReference type="ARBA" id="ARBA00022741"/>
    </source>
</evidence>
<keyword evidence="5 10" id="KW-0547">Nucleotide-binding</keyword>
<comment type="function">
    <text evidence="10">One of several proteins that assist in the late maturation steps of the functional core of the 30S ribosomal subunit. Helps release RbfA from mature subunits. May play a role in the assembly of ribosomal proteins into the subunit. Circularly permuted GTPase that catalyzes slow GTP hydrolysis, GTPase activity is stimulated by the 30S ribosomal subunit.</text>
</comment>
<keyword evidence="8 10" id="KW-0694">RNA-binding</keyword>
<keyword evidence="6 10" id="KW-0378">Hydrolase</keyword>
<keyword evidence="4 10" id="KW-0699">rRNA-binding</keyword>
<protein>
    <recommendedName>
        <fullName evidence="10">Small ribosomal subunit biogenesis GTPase RsgA</fullName>
        <ecNumber evidence="10">3.6.1.-</ecNumber>
    </recommendedName>
</protein>
<sequence>MQGKIVKGIAGFYYVHVVGMGVVECKAKGIFRNRNIKPLVGDNVEIDLLDKEKFLGNIIDILPRNNELIRPAVANIDQALVIFAVTRPNPNISLLSRFILMMNKQQVKTIICFNKQELVNDEKIKELKDIFVDSGCIMVFASTYENEGIDEIRALLENKTTVFAGPSGVGKSSITNLILPKGNDVEVGGLSEKIGRGKNTTRHTEIFNISGNTYILDTPGFSSLILPSIEKEEARFYFEEFTDYQGKCRFNGCVHINEPDCAVKEAVAAGKINKTRYHNYEEIYNELKDQKKY</sequence>
<evidence type="ECO:0000256" key="4">
    <source>
        <dbReference type="ARBA" id="ARBA00022730"/>
    </source>
</evidence>
<dbReference type="GO" id="GO:0019843">
    <property type="term" value="F:rRNA binding"/>
    <property type="evidence" value="ECO:0007669"/>
    <property type="project" value="UniProtKB-KW"/>
</dbReference>
<dbReference type="InterPro" id="IPR031944">
    <property type="entry name" value="RsgA_N"/>
</dbReference>
<dbReference type="EC" id="3.6.1.-" evidence="10"/>
<keyword evidence="2 10" id="KW-0690">Ribosome biogenesis</keyword>
<comment type="caution">
    <text evidence="10">Lacks conserved residue(s) required for the propagation of feature annotation.</text>
</comment>